<keyword evidence="1" id="KW-0732">Signal</keyword>
<accession>E9GFA4</accession>
<dbReference type="KEGG" id="dpx:DAPPUDRAFT_317228"/>
<dbReference type="OrthoDB" id="10617648at2759"/>
<evidence type="ECO:0000313" key="3">
    <source>
        <dbReference type="Proteomes" id="UP000000305"/>
    </source>
</evidence>
<feature type="signal peptide" evidence="1">
    <location>
        <begin position="1"/>
        <end position="24"/>
    </location>
</feature>
<evidence type="ECO:0008006" key="4">
    <source>
        <dbReference type="Google" id="ProtNLM"/>
    </source>
</evidence>
<reference evidence="2 3" key="1">
    <citation type="journal article" date="2011" name="Science">
        <title>The ecoresponsive genome of Daphnia pulex.</title>
        <authorList>
            <person name="Colbourne J.K."/>
            <person name="Pfrender M.E."/>
            <person name="Gilbert D."/>
            <person name="Thomas W.K."/>
            <person name="Tucker A."/>
            <person name="Oakley T.H."/>
            <person name="Tokishita S."/>
            <person name="Aerts A."/>
            <person name="Arnold G.J."/>
            <person name="Basu M.K."/>
            <person name="Bauer D.J."/>
            <person name="Caceres C.E."/>
            <person name="Carmel L."/>
            <person name="Casola C."/>
            <person name="Choi J.H."/>
            <person name="Detter J.C."/>
            <person name="Dong Q."/>
            <person name="Dusheyko S."/>
            <person name="Eads B.D."/>
            <person name="Frohlich T."/>
            <person name="Geiler-Samerotte K.A."/>
            <person name="Gerlach D."/>
            <person name="Hatcher P."/>
            <person name="Jogdeo S."/>
            <person name="Krijgsveld J."/>
            <person name="Kriventseva E.V."/>
            <person name="Kultz D."/>
            <person name="Laforsch C."/>
            <person name="Lindquist E."/>
            <person name="Lopez J."/>
            <person name="Manak J.R."/>
            <person name="Muller J."/>
            <person name="Pangilinan J."/>
            <person name="Patwardhan R.P."/>
            <person name="Pitluck S."/>
            <person name="Pritham E.J."/>
            <person name="Rechtsteiner A."/>
            <person name="Rho M."/>
            <person name="Rogozin I.B."/>
            <person name="Sakarya O."/>
            <person name="Salamov A."/>
            <person name="Schaack S."/>
            <person name="Shapiro H."/>
            <person name="Shiga Y."/>
            <person name="Skalitzky C."/>
            <person name="Smith Z."/>
            <person name="Souvorov A."/>
            <person name="Sung W."/>
            <person name="Tang Z."/>
            <person name="Tsuchiya D."/>
            <person name="Tu H."/>
            <person name="Vos H."/>
            <person name="Wang M."/>
            <person name="Wolf Y.I."/>
            <person name="Yamagata H."/>
            <person name="Yamada T."/>
            <person name="Ye Y."/>
            <person name="Shaw J.R."/>
            <person name="Andrews J."/>
            <person name="Crease T.J."/>
            <person name="Tang H."/>
            <person name="Lucas S.M."/>
            <person name="Robertson H.M."/>
            <person name="Bork P."/>
            <person name="Koonin E.V."/>
            <person name="Zdobnov E.M."/>
            <person name="Grigoriev I.V."/>
            <person name="Lynch M."/>
            <person name="Boore J.L."/>
        </authorList>
    </citation>
    <scope>NUCLEOTIDE SEQUENCE [LARGE SCALE GENOMIC DNA]</scope>
</reference>
<protein>
    <recommendedName>
        <fullName evidence="4">Fibronectin type-II domain-containing protein</fullName>
    </recommendedName>
</protein>
<dbReference type="InParanoid" id="E9GFA4"/>
<gene>
    <name evidence="2" type="ORF">DAPPUDRAFT_317228</name>
</gene>
<sequence>MFQLKTVLLIASICAVLLILTTFGEEIHTDRMFYKTNNVPCTPNTTVTMLGPYPSVNCTASPYVWCKRYLGIWHTAGFFCTSFV</sequence>
<feature type="chain" id="PRO_5003240935" description="Fibronectin type-II domain-containing protein" evidence="1">
    <location>
        <begin position="25"/>
        <end position="84"/>
    </location>
</feature>
<proteinExistence type="predicted"/>
<keyword evidence="3" id="KW-1185">Reference proteome</keyword>
<evidence type="ECO:0000313" key="2">
    <source>
        <dbReference type="EMBL" id="EFX81605.1"/>
    </source>
</evidence>
<organism evidence="2 3">
    <name type="scientific">Daphnia pulex</name>
    <name type="common">Water flea</name>
    <dbReference type="NCBI Taxonomy" id="6669"/>
    <lineage>
        <taxon>Eukaryota</taxon>
        <taxon>Metazoa</taxon>
        <taxon>Ecdysozoa</taxon>
        <taxon>Arthropoda</taxon>
        <taxon>Crustacea</taxon>
        <taxon>Branchiopoda</taxon>
        <taxon>Diplostraca</taxon>
        <taxon>Cladocera</taxon>
        <taxon>Anomopoda</taxon>
        <taxon>Daphniidae</taxon>
        <taxon>Daphnia</taxon>
    </lineage>
</organism>
<dbReference type="Proteomes" id="UP000000305">
    <property type="component" value="Unassembled WGS sequence"/>
</dbReference>
<dbReference type="EMBL" id="GL732542">
    <property type="protein sequence ID" value="EFX81605.1"/>
    <property type="molecule type" value="Genomic_DNA"/>
</dbReference>
<dbReference type="AlphaFoldDB" id="E9GFA4"/>
<dbReference type="HOGENOM" id="CLU_2529714_0_0_1"/>
<name>E9GFA4_DAPPU</name>
<evidence type="ECO:0000256" key="1">
    <source>
        <dbReference type="SAM" id="SignalP"/>
    </source>
</evidence>
<dbReference type="STRING" id="6669.E9GFA4"/>